<keyword evidence="6 11" id="KW-0812">Transmembrane</keyword>
<name>A0AAD6GSM5_9EURO</name>
<dbReference type="PANTHER" id="PTHR28533:SF1">
    <property type="entry name" value="PROTEIN PBN1"/>
    <property type="match status" value="1"/>
</dbReference>
<evidence type="ECO:0000256" key="1">
    <source>
        <dbReference type="ARBA" id="ARBA00004643"/>
    </source>
</evidence>
<keyword evidence="8 11" id="KW-1133">Transmembrane helix</keyword>
<dbReference type="GO" id="GO:0000030">
    <property type="term" value="F:mannosyltransferase activity"/>
    <property type="evidence" value="ECO:0007669"/>
    <property type="project" value="TreeGrafter"/>
</dbReference>
<evidence type="ECO:0000256" key="3">
    <source>
        <dbReference type="ARBA" id="ARBA00010345"/>
    </source>
</evidence>
<dbReference type="GO" id="GO:0006506">
    <property type="term" value="P:GPI anchor biosynthetic process"/>
    <property type="evidence" value="ECO:0007669"/>
    <property type="project" value="UniProtKB-KW"/>
</dbReference>
<dbReference type="SMART" id="SM00780">
    <property type="entry name" value="PIG-X"/>
    <property type="match status" value="1"/>
</dbReference>
<dbReference type="InterPro" id="IPR042322">
    <property type="entry name" value="Pbn1"/>
</dbReference>
<keyword evidence="5 11" id="KW-0337">GPI-anchor biosynthesis</keyword>
<feature type="transmembrane region" description="Helical" evidence="11">
    <location>
        <begin position="454"/>
        <end position="471"/>
    </location>
</feature>
<comment type="similarity">
    <text evidence="3 11">Belongs to the PIGX family.</text>
</comment>
<dbReference type="GO" id="GO:1990529">
    <property type="term" value="C:glycosylphosphatidylinositol-mannosyltransferase I complex"/>
    <property type="evidence" value="ECO:0007669"/>
    <property type="project" value="TreeGrafter"/>
</dbReference>
<keyword evidence="9 11" id="KW-0472">Membrane</keyword>
<evidence type="ECO:0000313" key="13">
    <source>
        <dbReference type="Proteomes" id="UP001216150"/>
    </source>
</evidence>
<keyword evidence="13" id="KW-1185">Reference proteome</keyword>
<evidence type="ECO:0000256" key="5">
    <source>
        <dbReference type="ARBA" id="ARBA00022502"/>
    </source>
</evidence>
<organism evidence="12 13">
    <name type="scientific">Penicillium hetheringtonii</name>
    <dbReference type="NCBI Taxonomy" id="911720"/>
    <lineage>
        <taxon>Eukaryota</taxon>
        <taxon>Fungi</taxon>
        <taxon>Dikarya</taxon>
        <taxon>Ascomycota</taxon>
        <taxon>Pezizomycotina</taxon>
        <taxon>Eurotiomycetes</taxon>
        <taxon>Eurotiomycetidae</taxon>
        <taxon>Eurotiales</taxon>
        <taxon>Aspergillaceae</taxon>
        <taxon>Penicillium</taxon>
    </lineage>
</organism>
<dbReference type="Proteomes" id="UP001216150">
    <property type="component" value="Unassembled WGS sequence"/>
</dbReference>
<protein>
    <recommendedName>
        <fullName evidence="4 11">Protein PBN1</fullName>
    </recommendedName>
</protein>
<evidence type="ECO:0000256" key="11">
    <source>
        <dbReference type="RuleBase" id="RU366056"/>
    </source>
</evidence>
<comment type="caution">
    <text evidence="12">The sequence shown here is derived from an EMBL/GenBank/DDBJ whole genome shotgun (WGS) entry which is preliminary data.</text>
</comment>
<evidence type="ECO:0000256" key="8">
    <source>
        <dbReference type="ARBA" id="ARBA00022989"/>
    </source>
</evidence>
<proteinExistence type="inferred from homology"/>
<dbReference type="EMBL" id="JAQJAC010000004">
    <property type="protein sequence ID" value="KAJ5586374.1"/>
    <property type="molecule type" value="Genomic_DNA"/>
</dbReference>
<comment type="function">
    <text evidence="11">Required for proper folding and/or the stability of a subset of proteins in the endoplasmic reticulum. Component of glycosylphosphatidylinositol-mannosyltransferase 1 which transfers the first of the 4 mannoses in the GPI-anchor precursors during GPI-anchor biosynthesis. Probably acts by stabilizing the mannosyltransferase GPI14.</text>
</comment>
<dbReference type="PANTHER" id="PTHR28533">
    <property type="entry name" value="PROTEIN PBN1"/>
    <property type="match status" value="1"/>
</dbReference>
<evidence type="ECO:0000256" key="9">
    <source>
        <dbReference type="ARBA" id="ARBA00023136"/>
    </source>
</evidence>
<dbReference type="InterPro" id="IPR013233">
    <property type="entry name" value="PIG-X/PBN1"/>
</dbReference>
<comment type="pathway">
    <text evidence="2 11">Glycolipid biosynthesis; glycosylphosphatidylinositol-anchor biosynthesis.</text>
</comment>
<dbReference type="AlphaFoldDB" id="A0AAD6GSM5"/>
<evidence type="ECO:0000256" key="6">
    <source>
        <dbReference type="ARBA" id="ARBA00022692"/>
    </source>
</evidence>
<evidence type="ECO:0000256" key="7">
    <source>
        <dbReference type="ARBA" id="ARBA00022824"/>
    </source>
</evidence>
<gene>
    <name evidence="12" type="ORF">N7450_006161</name>
</gene>
<evidence type="ECO:0000256" key="2">
    <source>
        <dbReference type="ARBA" id="ARBA00004687"/>
    </source>
</evidence>
<evidence type="ECO:0000313" key="12">
    <source>
        <dbReference type="EMBL" id="KAJ5586374.1"/>
    </source>
</evidence>
<comment type="subcellular location">
    <subcellularLocation>
        <location evidence="11">Endoplasmic reticulum membrane</location>
        <topology evidence="11">Single-pass membrane protein</topology>
    </subcellularLocation>
    <subcellularLocation>
        <location evidence="1">Endoplasmic reticulum membrane</location>
        <topology evidence="1">Single-pass type III membrane protein</topology>
    </subcellularLocation>
</comment>
<dbReference type="Pfam" id="PF08320">
    <property type="entry name" value="PIG-X"/>
    <property type="match status" value="1"/>
</dbReference>
<sequence length="498" mass="55531">MKRRVTLVQEPGAAFDPKQAVLSFSSLQIRDLDSARQERITLSLDELPEELHDVLNKSRELHLRWATEQPFDAVAPFASRVSPGLHVHYTPLKSEQSSDALCTLLREVFGYEEEGQIGVDCTKPEEAFITPPLRLTKFKGSTSLQYYTRLPSLQHLVGFIRRSICHQRQGGTTCHQNADLLLTADSVDIQYDNNSHALVISGFWGSSPAEGWTEDIPAPAKGDKVEFGLLGAEPGIIPDELKMGGLLGVVGEDKKLTNRTSSRPVNLNTSFRLQRPPAPKDSTCALHTYLTLPSSVFIDQYQVGTTDPLFLEEHNLAGLRAFSGETDLEAPDWAVERWGSAWLFELATPSSKSVDSTSNWTSTIPLHLRYLNPSESGYRSAIVPWPVVFWACTSEEDTEMGVNPFDRTDLGYDTLFGPRTLFYQLHPASNKLVEELDVPVLKLKEGEGLFQARYIELGTSVVIVLGFLWVLSRLARVVWATGLGANEVRRPEVHEKKE</sequence>
<keyword evidence="7 11" id="KW-0256">Endoplasmic reticulum</keyword>
<dbReference type="GO" id="GO:0005789">
    <property type="term" value="C:endoplasmic reticulum membrane"/>
    <property type="evidence" value="ECO:0007669"/>
    <property type="project" value="UniProtKB-SubCell"/>
</dbReference>
<keyword evidence="10" id="KW-0325">Glycoprotein</keyword>
<reference evidence="12 13" key="1">
    <citation type="journal article" date="2023" name="IMA Fungus">
        <title>Comparative genomic study of the Penicillium genus elucidates a diverse pangenome and 15 lateral gene transfer events.</title>
        <authorList>
            <person name="Petersen C."/>
            <person name="Sorensen T."/>
            <person name="Nielsen M.R."/>
            <person name="Sondergaard T.E."/>
            <person name="Sorensen J.L."/>
            <person name="Fitzpatrick D.A."/>
            <person name="Frisvad J.C."/>
            <person name="Nielsen K.L."/>
        </authorList>
    </citation>
    <scope>NUCLEOTIDE SEQUENCE [LARGE SCALE GENOMIC DNA]</scope>
    <source>
        <strain evidence="12 13">IBT 29057</strain>
    </source>
</reference>
<accession>A0AAD6GSM5</accession>
<evidence type="ECO:0000256" key="4">
    <source>
        <dbReference type="ARBA" id="ARBA00020410"/>
    </source>
</evidence>
<evidence type="ECO:0000256" key="10">
    <source>
        <dbReference type="ARBA" id="ARBA00023180"/>
    </source>
</evidence>